<evidence type="ECO:0000313" key="2">
    <source>
        <dbReference type="Proteomes" id="UP000694892"/>
    </source>
</evidence>
<evidence type="ECO:0000313" key="1">
    <source>
        <dbReference type="EMBL" id="OCT89721.1"/>
    </source>
</evidence>
<dbReference type="AlphaFoldDB" id="A0A974DF41"/>
<name>A0A974DF41_XENLA</name>
<dbReference type="Proteomes" id="UP000694892">
    <property type="component" value="Chromosome 3L"/>
</dbReference>
<protein>
    <submittedName>
        <fullName evidence="1">Uncharacterized protein</fullName>
    </submittedName>
</protein>
<sequence length="71" mass="7815">MCHGPNGLQNITAFWCYDDSILSKNIFRTGCTFSNEDLDFLCSCSVTCFSGSLKSNSCALALPGYIFSLER</sequence>
<proteinExistence type="predicted"/>
<accession>A0A974DF41</accession>
<organism evidence="1 2">
    <name type="scientific">Xenopus laevis</name>
    <name type="common">African clawed frog</name>
    <dbReference type="NCBI Taxonomy" id="8355"/>
    <lineage>
        <taxon>Eukaryota</taxon>
        <taxon>Metazoa</taxon>
        <taxon>Chordata</taxon>
        <taxon>Craniata</taxon>
        <taxon>Vertebrata</taxon>
        <taxon>Euteleostomi</taxon>
        <taxon>Amphibia</taxon>
        <taxon>Batrachia</taxon>
        <taxon>Anura</taxon>
        <taxon>Pipoidea</taxon>
        <taxon>Pipidae</taxon>
        <taxon>Xenopodinae</taxon>
        <taxon>Xenopus</taxon>
        <taxon>Xenopus</taxon>
    </lineage>
</organism>
<dbReference type="EMBL" id="CM004470">
    <property type="protein sequence ID" value="OCT89721.1"/>
    <property type="molecule type" value="Genomic_DNA"/>
</dbReference>
<gene>
    <name evidence="1" type="ORF">XELAEV_18018340mg</name>
</gene>
<reference evidence="2" key="1">
    <citation type="journal article" date="2016" name="Nature">
        <title>Genome evolution in the allotetraploid frog Xenopus laevis.</title>
        <authorList>
            <person name="Session A.M."/>
            <person name="Uno Y."/>
            <person name="Kwon T."/>
            <person name="Chapman J.A."/>
            <person name="Toyoda A."/>
            <person name="Takahashi S."/>
            <person name="Fukui A."/>
            <person name="Hikosaka A."/>
            <person name="Suzuki A."/>
            <person name="Kondo M."/>
            <person name="van Heeringen S.J."/>
            <person name="Quigley I."/>
            <person name="Heinz S."/>
            <person name="Ogino H."/>
            <person name="Ochi H."/>
            <person name="Hellsten U."/>
            <person name="Lyons J.B."/>
            <person name="Simakov O."/>
            <person name="Putnam N."/>
            <person name="Stites J."/>
            <person name="Kuroki Y."/>
            <person name="Tanaka T."/>
            <person name="Michiue T."/>
            <person name="Watanabe M."/>
            <person name="Bogdanovic O."/>
            <person name="Lister R."/>
            <person name="Georgiou G."/>
            <person name="Paranjpe S.S."/>
            <person name="van Kruijsbergen I."/>
            <person name="Shu S."/>
            <person name="Carlson J."/>
            <person name="Kinoshita T."/>
            <person name="Ohta Y."/>
            <person name="Mawaribuchi S."/>
            <person name="Jenkins J."/>
            <person name="Grimwood J."/>
            <person name="Schmutz J."/>
            <person name="Mitros T."/>
            <person name="Mozaffari S.V."/>
            <person name="Suzuki Y."/>
            <person name="Haramoto Y."/>
            <person name="Yamamoto T.S."/>
            <person name="Takagi C."/>
            <person name="Heald R."/>
            <person name="Miller K."/>
            <person name="Haudenschild C."/>
            <person name="Kitzman J."/>
            <person name="Nakayama T."/>
            <person name="Izutsu Y."/>
            <person name="Robert J."/>
            <person name="Fortriede J."/>
            <person name="Burns K."/>
            <person name="Lotay V."/>
            <person name="Karimi K."/>
            <person name="Yasuoka Y."/>
            <person name="Dichmann D.S."/>
            <person name="Flajnik M.F."/>
            <person name="Houston D.W."/>
            <person name="Shendure J."/>
            <person name="DuPasquier L."/>
            <person name="Vize P.D."/>
            <person name="Zorn A.M."/>
            <person name="Ito M."/>
            <person name="Marcotte E.M."/>
            <person name="Wallingford J.B."/>
            <person name="Ito Y."/>
            <person name="Asashima M."/>
            <person name="Ueno N."/>
            <person name="Matsuda Y."/>
            <person name="Veenstra G.J."/>
            <person name="Fujiyama A."/>
            <person name="Harland R.M."/>
            <person name="Taira M."/>
            <person name="Rokhsar D.S."/>
        </authorList>
    </citation>
    <scope>NUCLEOTIDE SEQUENCE [LARGE SCALE GENOMIC DNA]</scope>
    <source>
        <strain evidence="2">J</strain>
    </source>
</reference>